<organism evidence="1 2">
    <name type="scientific">Stereocaulon virgatum</name>
    <dbReference type="NCBI Taxonomy" id="373712"/>
    <lineage>
        <taxon>Eukaryota</taxon>
        <taxon>Fungi</taxon>
        <taxon>Dikarya</taxon>
        <taxon>Ascomycota</taxon>
        <taxon>Pezizomycotina</taxon>
        <taxon>Lecanoromycetes</taxon>
        <taxon>OSLEUM clade</taxon>
        <taxon>Lecanoromycetidae</taxon>
        <taxon>Lecanorales</taxon>
        <taxon>Lecanorineae</taxon>
        <taxon>Stereocaulaceae</taxon>
        <taxon>Stereocaulon</taxon>
    </lineage>
</organism>
<sequence>MEGVVRGCCAGNKERSMYYMLQKWDDFGAGWKRRPSNDQIPPEVSESIYFYIQNDLRRKFGLSTTRRTRHFMTVNHFVILIKHMWQKDWHQYRHGRILVQDHAAYMLFIYSSVRVGEYFESNMRRGSGRGLLYGAIDFVVFKNEKGKAEIGVRVIRDAKGFSDTPHKRLLQCHSTACMRTWSRFFANPVLPLLAIALADRAFQDYATFEEIEAIPPPADGSLHHLRIKKDMLRVPFFQMVSVDGPTGKIQGAVSFSKRTMDLGHRAGYEGNNGIHDIQREALVKADGNFLRWNSFDETS</sequence>
<protein>
    <submittedName>
        <fullName evidence="1">Uncharacterized protein</fullName>
    </submittedName>
</protein>
<name>A0ABR4ACG8_9LECA</name>
<reference evidence="1 2" key="1">
    <citation type="submission" date="2024-09" db="EMBL/GenBank/DDBJ databases">
        <title>Rethinking Asexuality: The Enigmatic Case of Functional Sexual Genes in Lepraria (Stereocaulaceae).</title>
        <authorList>
            <person name="Doellman M."/>
            <person name="Sun Y."/>
            <person name="Barcenas-Pena A."/>
            <person name="Lumbsch H.T."/>
            <person name="Grewe F."/>
        </authorList>
    </citation>
    <scope>NUCLEOTIDE SEQUENCE [LARGE SCALE GENOMIC DNA]</scope>
    <source>
        <strain evidence="1 2">Mercado 3170</strain>
    </source>
</reference>
<evidence type="ECO:0000313" key="1">
    <source>
        <dbReference type="EMBL" id="KAL2043542.1"/>
    </source>
</evidence>
<comment type="caution">
    <text evidence="1">The sequence shown here is derived from an EMBL/GenBank/DDBJ whole genome shotgun (WGS) entry which is preliminary data.</text>
</comment>
<keyword evidence="2" id="KW-1185">Reference proteome</keyword>
<dbReference type="PANTHER" id="PTHR37535">
    <property type="entry name" value="FLUG DOMAIN PROTEIN"/>
    <property type="match status" value="1"/>
</dbReference>
<evidence type="ECO:0000313" key="2">
    <source>
        <dbReference type="Proteomes" id="UP001590950"/>
    </source>
</evidence>
<gene>
    <name evidence="1" type="ORF">N7G274_003849</name>
</gene>
<dbReference type="Proteomes" id="UP001590950">
    <property type="component" value="Unassembled WGS sequence"/>
</dbReference>
<dbReference type="PANTHER" id="PTHR37535:SF3">
    <property type="entry name" value="FLUG DOMAIN-CONTAINING PROTEIN"/>
    <property type="match status" value="1"/>
</dbReference>
<dbReference type="EMBL" id="JBEFKJ010000011">
    <property type="protein sequence ID" value="KAL2043542.1"/>
    <property type="molecule type" value="Genomic_DNA"/>
</dbReference>
<accession>A0ABR4ACG8</accession>
<proteinExistence type="predicted"/>